<evidence type="ECO:0000256" key="1">
    <source>
        <dbReference type="SAM" id="Phobius"/>
    </source>
</evidence>
<organism evidence="3 4">
    <name type="scientific">Hungatella hathewayi</name>
    <dbReference type="NCBI Taxonomy" id="154046"/>
    <lineage>
        <taxon>Bacteria</taxon>
        <taxon>Bacillati</taxon>
        <taxon>Bacillota</taxon>
        <taxon>Clostridia</taxon>
        <taxon>Lachnospirales</taxon>
        <taxon>Lachnospiraceae</taxon>
        <taxon>Hungatella</taxon>
    </lineage>
</organism>
<dbReference type="CDD" id="cd06259">
    <property type="entry name" value="YdcF-like"/>
    <property type="match status" value="1"/>
</dbReference>
<dbReference type="GO" id="GO:0005886">
    <property type="term" value="C:plasma membrane"/>
    <property type="evidence" value="ECO:0007669"/>
    <property type="project" value="TreeGrafter"/>
</dbReference>
<keyword evidence="1" id="KW-1133">Transmembrane helix</keyword>
<reference evidence="3 4" key="1">
    <citation type="submission" date="2015-09" db="EMBL/GenBank/DDBJ databases">
        <authorList>
            <consortium name="Pathogen Informatics"/>
        </authorList>
    </citation>
    <scope>NUCLEOTIDE SEQUENCE [LARGE SCALE GENOMIC DNA]</scope>
    <source>
        <strain evidence="3 4">2789STDY5608850</strain>
    </source>
</reference>
<dbReference type="Gene3D" id="3.40.50.620">
    <property type="entry name" value="HUPs"/>
    <property type="match status" value="1"/>
</dbReference>
<evidence type="ECO:0000313" key="4">
    <source>
        <dbReference type="Proteomes" id="UP000095651"/>
    </source>
</evidence>
<sequence>MALGPERLEAIFSLLYNGAYNRNEDRRMKKLIKKVFITLIVLGVAGIVCLAGVNTYMIKSTEKRILTQEEAAALGADCILVLGAGVHPDGTPSNMLEDRLLRGIELYDAGASQKLLMSGDHGRKNYDEVNVMKQFAVARGVPSEDVFMDHAGFSTYESMYRARDVFQADKVIIVTQRYHLYRALYAAKQLGLDAYGVASDQRTYAGQKRRDVRELLARGKDFMTGIFKPEPTYLGEAIPVNGDGNATND</sequence>
<evidence type="ECO:0000259" key="2">
    <source>
        <dbReference type="Pfam" id="PF02698"/>
    </source>
</evidence>
<dbReference type="AlphaFoldDB" id="A0A174DXK7"/>
<dbReference type="InterPro" id="IPR051599">
    <property type="entry name" value="Cell_Envelope_Assoc"/>
</dbReference>
<gene>
    <name evidence="3" type="ORF">ERS852407_02403</name>
</gene>
<dbReference type="Pfam" id="PF02698">
    <property type="entry name" value="DUF218"/>
    <property type="match status" value="1"/>
</dbReference>
<dbReference type="InterPro" id="IPR014729">
    <property type="entry name" value="Rossmann-like_a/b/a_fold"/>
</dbReference>
<proteinExistence type="predicted"/>
<protein>
    <submittedName>
        <fullName evidence="3">Putative SanA protein</fullName>
    </submittedName>
</protein>
<dbReference type="InterPro" id="IPR003848">
    <property type="entry name" value="DUF218"/>
</dbReference>
<evidence type="ECO:0000313" key="3">
    <source>
        <dbReference type="EMBL" id="CUO30184.1"/>
    </source>
</evidence>
<feature type="domain" description="DUF218" evidence="2">
    <location>
        <begin position="77"/>
        <end position="197"/>
    </location>
</feature>
<accession>A0A174DXK7</accession>
<dbReference type="PANTHER" id="PTHR30336">
    <property type="entry name" value="INNER MEMBRANE PROTEIN, PROBABLE PERMEASE"/>
    <property type="match status" value="1"/>
</dbReference>
<keyword evidence="1" id="KW-0812">Transmembrane</keyword>
<dbReference type="PANTHER" id="PTHR30336:SF6">
    <property type="entry name" value="INTEGRAL MEMBRANE PROTEIN"/>
    <property type="match status" value="1"/>
</dbReference>
<dbReference type="EMBL" id="CYZE01000005">
    <property type="protein sequence ID" value="CUO30184.1"/>
    <property type="molecule type" value="Genomic_DNA"/>
</dbReference>
<feature type="transmembrane region" description="Helical" evidence="1">
    <location>
        <begin position="35"/>
        <end position="58"/>
    </location>
</feature>
<dbReference type="Proteomes" id="UP000095651">
    <property type="component" value="Unassembled WGS sequence"/>
</dbReference>
<keyword evidence="1" id="KW-0472">Membrane</keyword>
<name>A0A174DXK7_9FIRM</name>